<evidence type="ECO:0000256" key="1">
    <source>
        <dbReference type="SAM" id="SignalP"/>
    </source>
</evidence>
<protein>
    <submittedName>
        <fullName evidence="3">DUF5683 domain-containing protein</fullName>
    </submittedName>
</protein>
<keyword evidence="4" id="KW-1185">Reference proteome</keyword>
<accession>A0ABW3JXU3</accession>
<organism evidence="3 4">
    <name type="scientific">Ohtaekwangia kribbensis</name>
    <dbReference type="NCBI Taxonomy" id="688913"/>
    <lineage>
        <taxon>Bacteria</taxon>
        <taxon>Pseudomonadati</taxon>
        <taxon>Bacteroidota</taxon>
        <taxon>Cytophagia</taxon>
        <taxon>Cytophagales</taxon>
        <taxon>Fulvivirgaceae</taxon>
        <taxon>Ohtaekwangia</taxon>
    </lineage>
</organism>
<dbReference type="Proteomes" id="UP001597112">
    <property type="component" value="Unassembled WGS sequence"/>
</dbReference>
<dbReference type="Pfam" id="PF18935">
    <property type="entry name" value="DUF5683"/>
    <property type="match status" value="1"/>
</dbReference>
<comment type="caution">
    <text evidence="3">The sequence shown here is derived from an EMBL/GenBank/DDBJ whole genome shotgun (WGS) entry which is preliminary data.</text>
</comment>
<evidence type="ECO:0000313" key="4">
    <source>
        <dbReference type="Proteomes" id="UP001597112"/>
    </source>
</evidence>
<feature type="signal peptide" evidence="1">
    <location>
        <begin position="1"/>
        <end position="20"/>
    </location>
</feature>
<evidence type="ECO:0000313" key="3">
    <source>
        <dbReference type="EMBL" id="MFD0998525.1"/>
    </source>
</evidence>
<name>A0ABW3JXU3_9BACT</name>
<dbReference type="EMBL" id="JBHTKA010000001">
    <property type="protein sequence ID" value="MFD0998525.1"/>
    <property type="molecule type" value="Genomic_DNA"/>
</dbReference>
<gene>
    <name evidence="3" type="ORF">ACFQ21_04375</name>
</gene>
<dbReference type="RefSeq" id="WP_377575365.1">
    <property type="nucleotide sequence ID" value="NZ_JBHTKA010000001.1"/>
</dbReference>
<feature type="chain" id="PRO_5046322223" evidence="1">
    <location>
        <begin position="21"/>
        <end position="197"/>
    </location>
</feature>
<feature type="domain" description="DUF5683" evidence="2">
    <location>
        <begin position="48"/>
        <end position="197"/>
    </location>
</feature>
<evidence type="ECO:0000259" key="2">
    <source>
        <dbReference type="Pfam" id="PF18935"/>
    </source>
</evidence>
<reference evidence="4" key="1">
    <citation type="journal article" date="2019" name="Int. J. Syst. Evol. Microbiol.">
        <title>The Global Catalogue of Microorganisms (GCM) 10K type strain sequencing project: providing services to taxonomists for standard genome sequencing and annotation.</title>
        <authorList>
            <consortium name="The Broad Institute Genomics Platform"/>
            <consortium name="The Broad Institute Genome Sequencing Center for Infectious Disease"/>
            <person name="Wu L."/>
            <person name="Ma J."/>
        </authorList>
    </citation>
    <scope>NUCLEOTIDE SEQUENCE [LARGE SCALE GENOMIC DNA]</scope>
    <source>
        <strain evidence="4">CCUG 58938</strain>
    </source>
</reference>
<proteinExistence type="predicted"/>
<sequence length="197" mass="22693">MKNLFVLSAFTFLLTFQLQAQTAVATESDSLIVESQDTVLLKSYASRYNPRKALLFAAVLPGLGQIYNKKYWKLPLVYGGFFGTTYAMVFYNDLYRDYKQKLFANLEDGYDADSDIRPGDVYTTKNYRVAVDRAKRSRDFWLIMMGAMYLLQIVDAHVDAHLKEFDLNPQLRVSIEPMMEQNMMLGKQSGLSLVIRF</sequence>
<dbReference type="InterPro" id="IPR043738">
    <property type="entry name" value="DUF5683"/>
</dbReference>
<keyword evidence="1" id="KW-0732">Signal</keyword>